<gene>
    <name evidence="1" type="ORF">SAMN04489714_1872</name>
</gene>
<accession>A0ABY0VB84</accession>
<reference evidence="1 2" key="1">
    <citation type="submission" date="2016-10" db="EMBL/GenBank/DDBJ databases">
        <authorList>
            <person name="Varghese N."/>
            <person name="Submissions S."/>
        </authorList>
    </citation>
    <scope>NUCLEOTIDE SEQUENCE [LARGE SCALE GENOMIC DNA]</scope>
    <source>
        <strain evidence="1 2">DSM 9169</strain>
    </source>
</reference>
<name>A0ABY0VB84_9ACTO</name>
<evidence type="ECO:0008006" key="3">
    <source>
        <dbReference type="Google" id="ProtNLM"/>
    </source>
</evidence>
<evidence type="ECO:0000313" key="2">
    <source>
        <dbReference type="Proteomes" id="UP000198976"/>
    </source>
</evidence>
<keyword evidence="2" id="KW-1185">Reference proteome</keyword>
<dbReference type="Proteomes" id="UP000198976">
    <property type="component" value="Chromosome I"/>
</dbReference>
<evidence type="ECO:0000313" key="1">
    <source>
        <dbReference type="EMBL" id="SDU05271.1"/>
    </source>
</evidence>
<sequence>MGLSDFNDEVTMTNQQKVKAAVYLHAVLRNIEQLCELDSRARSIVANSDTSVDFHIPGIQPLTLIFDHGSCTATTEPKTKPTISLVFASSKHFNSMIDGKANPIPIKGFTHIKFLTDEFMQITDRLTEFLRPTPEALKDPEFSRISTILTANVAFSALGPIARYDDHGKKNAGRIPDGNILVHVEDGPELTIHAEGGALSLSQGRIRPISALMSFDSIETAQGILSGELDSFACLGKSRLKIRGRIAMIDNLNKLLGQVQTYLA</sequence>
<proteinExistence type="predicted"/>
<organism evidence="1 2">
    <name type="scientific">Schaalia radingae</name>
    <dbReference type="NCBI Taxonomy" id="131110"/>
    <lineage>
        <taxon>Bacteria</taxon>
        <taxon>Bacillati</taxon>
        <taxon>Actinomycetota</taxon>
        <taxon>Actinomycetes</taxon>
        <taxon>Actinomycetales</taxon>
        <taxon>Actinomycetaceae</taxon>
        <taxon>Schaalia</taxon>
    </lineage>
</organism>
<protein>
    <recommendedName>
        <fullName evidence="3">SCP-2 sterol transfer family protein</fullName>
    </recommendedName>
</protein>
<dbReference type="EMBL" id="LT629792">
    <property type="protein sequence ID" value="SDU05271.1"/>
    <property type="molecule type" value="Genomic_DNA"/>
</dbReference>